<dbReference type="PANTHER" id="PTHR14969:SF13">
    <property type="entry name" value="AT30094P"/>
    <property type="match status" value="1"/>
</dbReference>
<organism evidence="2 3">
    <name type="scientific">Ancylostoma duodenale</name>
    <dbReference type="NCBI Taxonomy" id="51022"/>
    <lineage>
        <taxon>Eukaryota</taxon>
        <taxon>Metazoa</taxon>
        <taxon>Ecdysozoa</taxon>
        <taxon>Nematoda</taxon>
        <taxon>Chromadorea</taxon>
        <taxon>Rhabditida</taxon>
        <taxon>Rhabditina</taxon>
        <taxon>Rhabditomorpha</taxon>
        <taxon>Strongyloidea</taxon>
        <taxon>Ancylostomatidae</taxon>
        <taxon>Ancylostomatinae</taxon>
        <taxon>Ancylostoma</taxon>
    </lineage>
</organism>
<dbReference type="SMART" id="SM00014">
    <property type="entry name" value="acidPPc"/>
    <property type="match status" value="1"/>
</dbReference>
<reference evidence="2 3" key="1">
    <citation type="submission" date="2013-12" db="EMBL/GenBank/DDBJ databases">
        <title>Draft genome of the parsitic nematode Ancylostoma duodenale.</title>
        <authorList>
            <person name="Mitreva M."/>
        </authorList>
    </citation>
    <scope>NUCLEOTIDE SEQUENCE [LARGE SCALE GENOMIC DNA]</scope>
    <source>
        <strain evidence="2 3">Zhejiang</strain>
    </source>
</reference>
<dbReference type="Proteomes" id="UP000054047">
    <property type="component" value="Unassembled WGS sequence"/>
</dbReference>
<keyword evidence="3" id="KW-1185">Reference proteome</keyword>
<feature type="domain" description="Phosphatidic acid phosphatase type 2/haloperoxidase" evidence="1">
    <location>
        <begin position="85"/>
        <end position="223"/>
    </location>
</feature>
<dbReference type="InterPro" id="IPR036938">
    <property type="entry name" value="PAP2/HPO_sf"/>
</dbReference>
<dbReference type="Pfam" id="PF01569">
    <property type="entry name" value="PAP2"/>
    <property type="match status" value="1"/>
</dbReference>
<proteinExistence type="predicted"/>
<name>A0A0C2FJH4_9BILA</name>
<dbReference type="EMBL" id="KN768369">
    <property type="protein sequence ID" value="KIH46874.1"/>
    <property type="molecule type" value="Genomic_DNA"/>
</dbReference>
<evidence type="ECO:0000259" key="1">
    <source>
        <dbReference type="SMART" id="SM00014"/>
    </source>
</evidence>
<dbReference type="Gene3D" id="1.20.144.10">
    <property type="entry name" value="Phosphatidic acid phosphatase type 2/haloperoxidase"/>
    <property type="match status" value="1"/>
</dbReference>
<sequence length="263" mass="29480">MENYDHVTSDAFAGGIPSLYDLLIILRQWDESASKALVAPPSMRNVLMWIEYTVNGYPWIIGSSLALVYSKICKNRRPPLPSPYVGYQRNVRGLLSDLCCNGILKLSIQRPRPAYNINDQLLLPYKEVVHRLVQSSKPGEKSRCRSYQFLEAPVFDRFSFPSGHTTRAAMLATLCAAFFPKYRFAAAGLTFLVGLSRVAMGRHYLSDVLAGLALGYLEGLAALALPYSVTNWSLSEKYLGPSKNIRLVQKMKDAFAQTRLGYR</sequence>
<dbReference type="AlphaFoldDB" id="A0A0C2FJH4"/>
<dbReference type="SUPFAM" id="SSF48317">
    <property type="entry name" value="Acid phosphatase/Vanadium-dependent haloperoxidase"/>
    <property type="match status" value="1"/>
</dbReference>
<gene>
    <name evidence="2" type="ORF">ANCDUO_23070</name>
</gene>
<dbReference type="InterPro" id="IPR000326">
    <property type="entry name" value="PAP2/HPO"/>
</dbReference>
<dbReference type="PANTHER" id="PTHR14969">
    <property type="entry name" value="SPHINGOSINE-1-PHOSPHATE PHOSPHOHYDROLASE"/>
    <property type="match status" value="1"/>
</dbReference>
<protein>
    <submittedName>
        <fullName evidence="2">PAP2 family protein</fullName>
    </submittedName>
</protein>
<dbReference type="OrthoDB" id="10266771at2759"/>
<evidence type="ECO:0000313" key="3">
    <source>
        <dbReference type="Proteomes" id="UP000054047"/>
    </source>
</evidence>
<dbReference type="GO" id="GO:0042392">
    <property type="term" value="F:sphingosine-1-phosphate phosphatase activity"/>
    <property type="evidence" value="ECO:0007669"/>
    <property type="project" value="TreeGrafter"/>
</dbReference>
<evidence type="ECO:0000313" key="2">
    <source>
        <dbReference type="EMBL" id="KIH46874.1"/>
    </source>
</evidence>
<accession>A0A0C2FJH4</accession>